<dbReference type="EMBL" id="CAJOBJ010006421">
    <property type="protein sequence ID" value="CAF4059994.1"/>
    <property type="molecule type" value="Genomic_DNA"/>
</dbReference>
<name>A0A8S2PNT6_9BILA</name>
<evidence type="ECO:0000313" key="2">
    <source>
        <dbReference type="Proteomes" id="UP000681720"/>
    </source>
</evidence>
<dbReference type="Proteomes" id="UP000681720">
    <property type="component" value="Unassembled WGS sequence"/>
</dbReference>
<evidence type="ECO:0000313" key="1">
    <source>
        <dbReference type="EMBL" id="CAF4059994.1"/>
    </source>
</evidence>
<reference evidence="1" key="1">
    <citation type="submission" date="2021-02" db="EMBL/GenBank/DDBJ databases">
        <authorList>
            <person name="Nowell W R."/>
        </authorList>
    </citation>
    <scope>NUCLEOTIDE SEQUENCE</scope>
</reference>
<comment type="caution">
    <text evidence="1">The sequence shown here is derived from an EMBL/GenBank/DDBJ whole genome shotgun (WGS) entry which is preliminary data.</text>
</comment>
<feature type="non-terminal residue" evidence="1">
    <location>
        <position position="8"/>
    </location>
</feature>
<protein>
    <submittedName>
        <fullName evidence="1">Uncharacterized protein</fullName>
    </submittedName>
</protein>
<accession>A0A8S2PNT6</accession>
<organism evidence="1 2">
    <name type="scientific">Rotaria magnacalcarata</name>
    <dbReference type="NCBI Taxonomy" id="392030"/>
    <lineage>
        <taxon>Eukaryota</taxon>
        <taxon>Metazoa</taxon>
        <taxon>Spiralia</taxon>
        <taxon>Gnathifera</taxon>
        <taxon>Rotifera</taxon>
        <taxon>Eurotatoria</taxon>
        <taxon>Bdelloidea</taxon>
        <taxon>Philodinida</taxon>
        <taxon>Philodinidae</taxon>
        <taxon>Rotaria</taxon>
    </lineage>
</organism>
<sequence length="8" mass="950">MANDKKED</sequence>
<proteinExistence type="predicted"/>
<gene>
    <name evidence="1" type="ORF">GIL414_LOCUS14915</name>
</gene>